<reference evidence="1" key="1">
    <citation type="submission" date="2020-04" db="EMBL/GenBank/DDBJ databases">
        <authorList>
            <person name="Alioto T."/>
            <person name="Alioto T."/>
            <person name="Gomez Garrido J."/>
        </authorList>
    </citation>
    <scope>NUCLEOTIDE SEQUENCE</scope>
    <source>
        <strain evidence="1">A484AB</strain>
    </source>
</reference>
<evidence type="ECO:0000313" key="1">
    <source>
        <dbReference type="EMBL" id="CAB3990265.1"/>
    </source>
</evidence>
<accession>A0A6S7GEY8</accession>
<sequence>MCASTKIPVFKDRLEIQVIDGAIISAAILRAQEGIISMPVAFDILRLHNPAVTSSTPISENFKIVLERGVLLGFVACIESLQDSEANFEPMETKNSLSFRNYTII</sequence>
<evidence type="ECO:0000313" key="2">
    <source>
        <dbReference type="Proteomes" id="UP001152795"/>
    </source>
</evidence>
<comment type="caution">
    <text evidence="1">The sequence shown here is derived from an EMBL/GenBank/DDBJ whole genome shotgun (WGS) entry which is preliminary data.</text>
</comment>
<dbReference type="AlphaFoldDB" id="A0A6S7GEY8"/>
<keyword evidence="2" id="KW-1185">Reference proteome</keyword>
<protein>
    <submittedName>
        <fullName evidence="1">Uncharacterized protein</fullName>
    </submittedName>
</protein>
<gene>
    <name evidence="1" type="ORF">PACLA_8A056225</name>
</gene>
<proteinExistence type="predicted"/>
<organism evidence="1 2">
    <name type="scientific">Paramuricea clavata</name>
    <name type="common">Red gorgonian</name>
    <name type="synonym">Violescent sea-whip</name>
    <dbReference type="NCBI Taxonomy" id="317549"/>
    <lineage>
        <taxon>Eukaryota</taxon>
        <taxon>Metazoa</taxon>
        <taxon>Cnidaria</taxon>
        <taxon>Anthozoa</taxon>
        <taxon>Octocorallia</taxon>
        <taxon>Malacalcyonacea</taxon>
        <taxon>Plexauridae</taxon>
        <taxon>Paramuricea</taxon>
    </lineage>
</organism>
<dbReference type="EMBL" id="CACRXK020001630">
    <property type="protein sequence ID" value="CAB3990265.1"/>
    <property type="molecule type" value="Genomic_DNA"/>
</dbReference>
<dbReference type="Proteomes" id="UP001152795">
    <property type="component" value="Unassembled WGS sequence"/>
</dbReference>
<name>A0A6S7GEY8_PARCT</name>